<dbReference type="Proteomes" id="UP000654075">
    <property type="component" value="Unassembled WGS sequence"/>
</dbReference>
<keyword evidence="3" id="KW-1185">Reference proteome</keyword>
<feature type="region of interest" description="Disordered" evidence="1">
    <location>
        <begin position="137"/>
        <end position="156"/>
    </location>
</feature>
<gene>
    <name evidence="2" type="ORF">PGLA1383_LOCUS56547</name>
</gene>
<dbReference type="OrthoDB" id="433686at2759"/>
<dbReference type="AlphaFoldDB" id="A0A813HUG4"/>
<sequence length="283" mass="30173">MADLVLEAPFQRRRLDRDHLQQELCETVQDRQAFGAKLGQLRAEVRLIEASLEALAQKEMWLLGQVSQLNAAPSLLEEDFLALGNETGAAGPKFFELEAGSSFDLSEPGSGRPGETGRSVASHVASQGPTESMDLAADDEDEEQSGAADFPASSWKVDSEVEDWEAVLDSMGVARCGQCGLRFPLDMAVIEHHSKTCTASPDKSHSGLAATSTTGSSGLSGRCSSCGLFLPLSVEGVERHVCEGNVLDKGEPTAATRRRLVFGLPLWPSPSPSPGRKNAPARP</sequence>
<protein>
    <submittedName>
        <fullName evidence="2">Uncharacterized protein</fullName>
    </submittedName>
</protein>
<feature type="compositionally biased region" description="Low complexity" evidence="1">
    <location>
        <begin position="206"/>
        <end position="218"/>
    </location>
</feature>
<reference evidence="2" key="1">
    <citation type="submission" date="2021-02" db="EMBL/GenBank/DDBJ databases">
        <authorList>
            <person name="Dougan E. K."/>
            <person name="Rhodes N."/>
            <person name="Thang M."/>
            <person name="Chan C."/>
        </authorList>
    </citation>
    <scope>NUCLEOTIDE SEQUENCE</scope>
</reference>
<dbReference type="EMBL" id="CAJNNV010033062">
    <property type="protein sequence ID" value="CAE8641985.1"/>
    <property type="molecule type" value="Genomic_DNA"/>
</dbReference>
<evidence type="ECO:0000313" key="2">
    <source>
        <dbReference type="EMBL" id="CAE8641985.1"/>
    </source>
</evidence>
<evidence type="ECO:0000256" key="1">
    <source>
        <dbReference type="SAM" id="MobiDB-lite"/>
    </source>
</evidence>
<organism evidence="2 3">
    <name type="scientific">Polarella glacialis</name>
    <name type="common">Dinoflagellate</name>
    <dbReference type="NCBI Taxonomy" id="89957"/>
    <lineage>
        <taxon>Eukaryota</taxon>
        <taxon>Sar</taxon>
        <taxon>Alveolata</taxon>
        <taxon>Dinophyceae</taxon>
        <taxon>Suessiales</taxon>
        <taxon>Suessiaceae</taxon>
        <taxon>Polarella</taxon>
    </lineage>
</organism>
<feature type="region of interest" description="Disordered" evidence="1">
    <location>
        <begin position="102"/>
        <end position="129"/>
    </location>
</feature>
<accession>A0A813HUG4</accession>
<feature type="region of interest" description="Disordered" evidence="1">
    <location>
        <begin position="197"/>
        <end position="218"/>
    </location>
</feature>
<name>A0A813HUG4_POLGL</name>
<proteinExistence type="predicted"/>
<comment type="caution">
    <text evidence="2">The sequence shown here is derived from an EMBL/GenBank/DDBJ whole genome shotgun (WGS) entry which is preliminary data.</text>
</comment>
<evidence type="ECO:0000313" key="3">
    <source>
        <dbReference type="Proteomes" id="UP000654075"/>
    </source>
</evidence>